<dbReference type="GO" id="GO:0005634">
    <property type="term" value="C:nucleus"/>
    <property type="evidence" value="ECO:0007669"/>
    <property type="project" value="TreeGrafter"/>
</dbReference>
<protein>
    <recommendedName>
        <fullName evidence="2">Hikeshi-like N-terminal domain-containing protein</fullName>
    </recommendedName>
</protein>
<evidence type="ECO:0000313" key="4">
    <source>
        <dbReference type="Proteomes" id="UP000572268"/>
    </source>
</evidence>
<dbReference type="EMBL" id="JABANN010000040">
    <property type="protein sequence ID" value="KAF4673875.1"/>
    <property type="molecule type" value="Genomic_DNA"/>
</dbReference>
<accession>A0A7J6MQM3</accession>
<dbReference type="PANTHER" id="PTHR12925:SF0">
    <property type="entry name" value="PROTEIN HIKESHI"/>
    <property type="match status" value="1"/>
</dbReference>
<organism evidence="3 4">
    <name type="scientific">Perkinsus olseni</name>
    <name type="common">Perkinsus atlanticus</name>
    <dbReference type="NCBI Taxonomy" id="32597"/>
    <lineage>
        <taxon>Eukaryota</taxon>
        <taxon>Sar</taxon>
        <taxon>Alveolata</taxon>
        <taxon>Perkinsozoa</taxon>
        <taxon>Perkinsea</taxon>
        <taxon>Perkinsida</taxon>
        <taxon>Perkinsidae</taxon>
        <taxon>Perkinsus</taxon>
    </lineage>
</organism>
<feature type="domain" description="Hikeshi-like N-terminal" evidence="2">
    <location>
        <begin position="231"/>
        <end position="302"/>
    </location>
</feature>
<gene>
    <name evidence="3" type="ORF">FOL46_006283</name>
</gene>
<comment type="caution">
    <text evidence="3">The sequence shown here is derived from an EMBL/GenBank/DDBJ whole genome shotgun (WGS) entry which is preliminary data.</text>
</comment>
<evidence type="ECO:0000256" key="1">
    <source>
        <dbReference type="SAM" id="MobiDB-lite"/>
    </source>
</evidence>
<dbReference type="InterPro" id="IPR008493">
    <property type="entry name" value="Hikeshi-like_N"/>
</dbReference>
<reference evidence="3 4" key="1">
    <citation type="submission" date="2020-04" db="EMBL/GenBank/DDBJ databases">
        <title>Perkinsus olseni comparative genomics.</title>
        <authorList>
            <person name="Bogema D.R."/>
        </authorList>
    </citation>
    <scope>NUCLEOTIDE SEQUENCE [LARGE SCALE GENOMIC DNA]</scope>
    <source>
        <strain evidence="3">ATCC PRA-31</strain>
    </source>
</reference>
<dbReference type="Proteomes" id="UP000572268">
    <property type="component" value="Unassembled WGS sequence"/>
</dbReference>
<sequence length="402" mass="44528">MACVLSSFTRGSSGASGGTRSVASMVSRSSSYSSLTSSLASKSYGTSSSLSSGAQYCRDMLAVIEGLGPVTNDHKAQLVLHTPDLDSPRVARRLAFLDNRIRHLTANPESFGGRSGQRENELVRSRSHGSLTLRDCDLFTTDSRANFDWKPDLVSDLEKYRSSQFRNPLDRIWRFREGMLNQANCLRTKPAFERSAIEVLCRRLQLNFISLIDPMNTPPVNAPGPMFGLAIPGRPVITDFVQETETSWHVDVPNPSSISSFSVFLLRPVPSDTVGLGVYYTATTDGATFVGALSNAKPTDIFSPGWPLNPDIAIMPAVRIGLAFEPSESLLPKMSTVSESVDFKREFARKVALNLFRYIESFNTSGGGDARFMRCPQDLLDRWLQRFDDKYDKDPMFVFKTT</sequence>
<name>A0A7J6MQM3_PEROL</name>
<proteinExistence type="predicted"/>
<feature type="region of interest" description="Disordered" evidence="1">
    <location>
        <begin position="1"/>
        <end position="22"/>
    </location>
</feature>
<dbReference type="Pfam" id="PF05603">
    <property type="entry name" value="Hikeshi-like_N"/>
    <property type="match status" value="1"/>
</dbReference>
<evidence type="ECO:0000259" key="2">
    <source>
        <dbReference type="Pfam" id="PF05603"/>
    </source>
</evidence>
<dbReference type="AlphaFoldDB" id="A0A7J6MQM3"/>
<dbReference type="GO" id="GO:0061608">
    <property type="term" value="F:nuclear import signal receptor activity"/>
    <property type="evidence" value="ECO:0007669"/>
    <property type="project" value="TreeGrafter"/>
</dbReference>
<dbReference type="InterPro" id="IPR031318">
    <property type="entry name" value="OPI10"/>
</dbReference>
<dbReference type="GO" id="GO:0006606">
    <property type="term" value="P:protein import into nucleus"/>
    <property type="evidence" value="ECO:0007669"/>
    <property type="project" value="TreeGrafter"/>
</dbReference>
<dbReference type="GO" id="GO:0005829">
    <property type="term" value="C:cytosol"/>
    <property type="evidence" value="ECO:0007669"/>
    <property type="project" value="TreeGrafter"/>
</dbReference>
<dbReference type="PANTHER" id="PTHR12925">
    <property type="entry name" value="HIKESHI FAMILY MEMBER"/>
    <property type="match status" value="1"/>
</dbReference>
<evidence type="ECO:0000313" key="3">
    <source>
        <dbReference type="EMBL" id="KAF4673875.1"/>
    </source>
</evidence>